<comment type="caution">
    <text evidence="2">The sequence shown here is derived from an EMBL/GenBank/DDBJ whole genome shotgun (WGS) entry which is preliminary data.</text>
</comment>
<evidence type="ECO:0000313" key="2">
    <source>
        <dbReference type="EMBL" id="RNE66780.1"/>
    </source>
</evidence>
<feature type="domain" description="UvrD-like helicase C-terminal" evidence="1">
    <location>
        <begin position="14"/>
        <end position="55"/>
    </location>
</feature>
<dbReference type="RefSeq" id="WP_123044820.1">
    <property type="nucleotide sequence ID" value="NZ_RDSR01000003.1"/>
</dbReference>
<sequence length="95" mass="10379">MRFGLGHAQHAEESKGLEFDTVLLVEPGASTSAGRADLARLYVALTRATQRLVIVEHYRCAEDAFASSDCQGTTDDLTLERCTVNAWLRRGRPGA</sequence>
<dbReference type="InterPro" id="IPR027417">
    <property type="entry name" value="P-loop_NTPase"/>
</dbReference>
<dbReference type="Proteomes" id="UP000279859">
    <property type="component" value="Unassembled WGS sequence"/>
</dbReference>
<dbReference type="Gene3D" id="3.40.50.300">
    <property type="entry name" value="P-loop containing nucleotide triphosphate hydrolases"/>
    <property type="match status" value="1"/>
</dbReference>
<dbReference type="SUPFAM" id="SSF52540">
    <property type="entry name" value="P-loop containing nucleoside triphosphate hydrolases"/>
    <property type="match status" value="1"/>
</dbReference>
<dbReference type="AlphaFoldDB" id="A0A3M8LMS7"/>
<dbReference type="InterPro" id="IPR027785">
    <property type="entry name" value="UvrD-like_helicase_C"/>
</dbReference>
<reference evidence="2 3" key="1">
    <citation type="submission" date="2018-11" db="EMBL/GenBank/DDBJ databases">
        <title>Cryobacterium sp. nov., isolated from rhizosphere soil of lettuce.</title>
        <authorList>
            <person name="Wang Y."/>
        </authorList>
    </citation>
    <scope>NUCLEOTIDE SEQUENCE [LARGE SCALE GENOMIC DNA]</scope>
    <source>
        <strain evidence="2 3">NEAU-85</strain>
    </source>
</reference>
<protein>
    <recommendedName>
        <fullName evidence="1">UvrD-like helicase C-terminal domain-containing protein</fullName>
    </recommendedName>
</protein>
<organism evidence="2 3">
    <name type="scientific">Cryobacterium tepidiphilum</name>
    <dbReference type="NCBI Taxonomy" id="2486026"/>
    <lineage>
        <taxon>Bacteria</taxon>
        <taxon>Bacillati</taxon>
        <taxon>Actinomycetota</taxon>
        <taxon>Actinomycetes</taxon>
        <taxon>Micrococcales</taxon>
        <taxon>Microbacteriaceae</taxon>
        <taxon>Cryobacterium</taxon>
    </lineage>
</organism>
<accession>A0A3M8LMS7</accession>
<name>A0A3M8LMS7_9MICO</name>
<proteinExistence type="predicted"/>
<dbReference type="Pfam" id="PF13538">
    <property type="entry name" value="UvrD_C_2"/>
    <property type="match status" value="1"/>
</dbReference>
<evidence type="ECO:0000259" key="1">
    <source>
        <dbReference type="Pfam" id="PF13538"/>
    </source>
</evidence>
<gene>
    <name evidence="2" type="ORF">EEJ31_03095</name>
</gene>
<dbReference type="OrthoDB" id="9787585at2"/>
<keyword evidence="3" id="KW-1185">Reference proteome</keyword>
<dbReference type="EMBL" id="RDSR01000003">
    <property type="protein sequence ID" value="RNE66780.1"/>
    <property type="molecule type" value="Genomic_DNA"/>
</dbReference>
<evidence type="ECO:0000313" key="3">
    <source>
        <dbReference type="Proteomes" id="UP000279859"/>
    </source>
</evidence>